<dbReference type="InterPro" id="IPR044911">
    <property type="entry name" value="V-type_ATPase_csu/dsu_dom_3"/>
</dbReference>
<dbReference type="AlphaFoldDB" id="A0A9D1EC94"/>
<dbReference type="PANTHER" id="PTHR38682">
    <property type="entry name" value="V-TYPE ATP SYNTHASE SUBUNIT C"/>
    <property type="match status" value="1"/>
</dbReference>
<accession>A0A9D1EC94</accession>
<keyword evidence="1" id="KW-0813">Transport</keyword>
<dbReference type="PANTHER" id="PTHR38682:SF1">
    <property type="entry name" value="V-TYPE ATP SYNTHASE SUBUNIT C"/>
    <property type="match status" value="1"/>
</dbReference>
<evidence type="ECO:0000256" key="1">
    <source>
        <dbReference type="ARBA" id="ARBA00022448"/>
    </source>
</evidence>
<evidence type="ECO:0000256" key="2">
    <source>
        <dbReference type="ARBA" id="ARBA00023065"/>
    </source>
</evidence>
<dbReference type="Proteomes" id="UP000824201">
    <property type="component" value="Unassembled WGS sequence"/>
</dbReference>
<evidence type="ECO:0000313" key="3">
    <source>
        <dbReference type="EMBL" id="HIR87702.1"/>
    </source>
</evidence>
<dbReference type="InterPro" id="IPR050873">
    <property type="entry name" value="V-ATPase_V0D/AC39_subunit"/>
</dbReference>
<name>A0A9D1EC94_9FIRM</name>
<comment type="caution">
    <text evidence="3">The sequence shown here is derived from an EMBL/GenBank/DDBJ whole genome shotgun (WGS) entry which is preliminary data.</text>
</comment>
<dbReference type="SUPFAM" id="SSF103486">
    <property type="entry name" value="V-type ATP synthase subunit C"/>
    <property type="match status" value="1"/>
</dbReference>
<dbReference type="EMBL" id="DVHN01000020">
    <property type="protein sequence ID" value="HIR87702.1"/>
    <property type="molecule type" value="Genomic_DNA"/>
</dbReference>
<organism evidence="3 4">
    <name type="scientific">Candidatus Fimimorpha faecalis</name>
    <dbReference type="NCBI Taxonomy" id="2840824"/>
    <lineage>
        <taxon>Bacteria</taxon>
        <taxon>Bacillati</taxon>
        <taxon>Bacillota</taxon>
        <taxon>Clostridia</taxon>
        <taxon>Eubacteriales</taxon>
        <taxon>Candidatus Fimimorpha</taxon>
    </lineage>
</organism>
<proteinExistence type="predicted"/>
<dbReference type="Gene3D" id="1.10.132.50">
    <property type="entry name" value="ATP synthase (C/AC39) subunit, domain 3"/>
    <property type="match status" value="3"/>
</dbReference>
<dbReference type="InterPro" id="IPR036079">
    <property type="entry name" value="ATPase_csu/dsu_sf"/>
</dbReference>
<keyword evidence="2" id="KW-0406">Ion transport</keyword>
<dbReference type="GO" id="GO:0046961">
    <property type="term" value="F:proton-transporting ATPase activity, rotational mechanism"/>
    <property type="evidence" value="ECO:0007669"/>
    <property type="project" value="InterPro"/>
</dbReference>
<evidence type="ECO:0000313" key="4">
    <source>
        <dbReference type="Proteomes" id="UP000824201"/>
    </source>
</evidence>
<reference evidence="3" key="2">
    <citation type="journal article" date="2021" name="PeerJ">
        <title>Extensive microbial diversity within the chicken gut microbiome revealed by metagenomics and culture.</title>
        <authorList>
            <person name="Gilroy R."/>
            <person name="Ravi A."/>
            <person name="Getino M."/>
            <person name="Pursley I."/>
            <person name="Horton D.L."/>
            <person name="Alikhan N.F."/>
            <person name="Baker D."/>
            <person name="Gharbi K."/>
            <person name="Hall N."/>
            <person name="Watson M."/>
            <person name="Adriaenssens E.M."/>
            <person name="Foster-Nyarko E."/>
            <person name="Jarju S."/>
            <person name="Secka A."/>
            <person name="Antonio M."/>
            <person name="Oren A."/>
            <person name="Chaudhuri R.R."/>
            <person name="La Ragione R."/>
            <person name="Hildebrand F."/>
            <person name="Pallen M.J."/>
        </authorList>
    </citation>
    <scope>NUCLEOTIDE SEQUENCE</scope>
    <source>
        <strain evidence="3">ChiW13-3771</strain>
    </source>
</reference>
<sequence>MTKLLQYSGISAKIRAMQSRLFTPAQYETLKTMGSVSEALGYLKQLPSYAPFLQNLEESQAHRGQIEAVLTASLYDDFSRLYRFGNVQQRKFMDFYFIHYEAAVLKNCLRRAYSGIPGDLALLSFQDFFEQHSSLDIVRLNNSLTLEDFLQAISGSIFYPILQQAYQSGSASLPDYESLFDQFYFCTLWKEKNKLLKGIDQAVVTTTVGSRIDLLNIRWIYRSKKYYRMSNEMIYSMLIPCYYKLHPAQIKEMVETNTVEELIPLLHNTYYGRRYGEELDDVHSMELLYAKLVEKIYSITSHNNPYSIACINSYLYFKEHEIRRLITIIEGIRYGISPDKTSDYAVN</sequence>
<gene>
    <name evidence="3" type="ORF">IAC96_02005</name>
</gene>
<protein>
    <submittedName>
        <fullName evidence="3">V-type ATPase subunit</fullName>
    </submittedName>
</protein>
<dbReference type="InterPro" id="IPR002843">
    <property type="entry name" value="ATPase_V0-cplx_csu/dsu"/>
</dbReference>
<dbReference type="Pfam" id="PF01992">
    <property type="entry name" value="vATP-synt_AC39"/>
    <property type="match status" value="1"/>
</dbReference>
<reference evidence="3" key="1">
    <citation type="submission" date="2020-10" db="EMBL/GenBank/DDBJ databases">
        <authorList>
            <person name="Gilroy R."/>
        </authorList>
    </citation>
    <scope>NUCLEOTIDE SEQUENCE</scope>
    <source>
        <strain evidence="3">ChiW13-3771</strain>
    </source>
</reference>